<dbReference type="EMBL" id="UYRU01077280">
    <property type="protein sequence ID" value="VDN27948.1"/>
    <property type="molecule type" value="Genomic_DNA"/>
</dbReference>
<dbReference type="OrthoDB" id="10047121at2759"/>
<sequence length="123" mass="14098">MDWQTGCFDGSTLTADSDTTVRSPTHFLKELKRDLTVEAIQLLQRDKYDEMENRLGHTRVLQLPKFCLTTCLTFNRIIDKQIKGTPWGSPISGLIAEVVLQRLKLLVFRNQNPVFSMWVTPSS</sequence>
<evidence type="ECO:0000313" key="2">
    <source>
        <dbReference type="Proteomes" id="UP000281553"/>
    </source>
</evidence>
<organism evidence="1 2">
    <name type="scientific">Dibothriocephalus latus</name>
    <name type="common">Fish tapeworm</name>
    <name type="synonym">Diphyllobothrium latum</name>
    <dbReference type="NCBI Taxonomy" id="60516"/>
    <lineage>
        <taxon>Eukaryota</taxon>
        <taxon>Metazoa</taxon>
        <taxon>Spiralia</taxon>
        <taxon>Lophotrochozoa</taxon>
        <taxon>Platyhelminthes</taxon>
        <taxon>Cestoda</taxon>
        <taxon>Eucestoda</taxon>
        <taxon>Diphyllobothriidea</taxon>
        <taxon>Diphyllobothriidae</taxon>
        <taxon>Dibothriocephalus</taxon>
    </lineage>
</organism>
<gene>
    <name evidence="1" type="ORF">DILT_LOCUS15099</name>
</gene>
<name>A0A3P7MYV1_DIBLA</name>
<dbReference type="Proteomes" id="UP000281553">
    <property type="component" value="Unassembled WGS sequence"/>
</dbReference>
<dbReference type="AlphaFoldDB" id="A0A3P7MYV1"/>
<evidence type="ECO:0008006" key="3">
    <source>
        <dbReference type="Google" id="ProtNLM"/>
    </source>
</evidence>
<keyword evidence="2" id="KW-1185">Reference proteome</keyword>
<reference evidence="1 2" key="1">
    <citation type="submission" date="2018-11" db="EMBL/GenBank/DDBJ databases">
        <authorList>
            <consortium name="Pathogen Informatics"/>
        </authorList>
    </citation>
    <scope>NUCLEOTIDE SEQUENCE [LARGE SCALE GENOMIC DNA]</scope>
</reference>
<proteinExistence type="predicted"/>
<accession>A0A3P7MYV1</accession>
<evidence type="ECO:0000313" key="1">
    <source>
        <dbReference type="EMBL" id="VDN27948.1"/>
    </source>
</evidence>
<protein>
    <recommendedName>
        <fullName evidence="3">Reverse transcriptase domain-containing protein</fullName>
    </recommendedName>
</protein>